<dbReference type="PANTHER" id="PTHR43179">
    <property type="entry name" value="RHAMNOSYLTRANSFERASE WBBL"/>
    <property type="match status" value="1"/>
</dbReference>
<evidence type="ECO:0000259" key="1">
    <source>
        <dbReference type="Pfam" id="PF00535"/>
    </source>
</evidence>
<dbReference type="Gene3D" id="3.90.550.10">
    <property type="entry name" value="Spore Coat Polysaccharide Biosynthesis Protein SpsA, Chain A"/>
    <property type="match status" value="1"/>
</dbReference>
<gene>
    <name evidence="2" type="ORF">EJN90_09945</name>
</gene>
<accession>A0A3Q9BLA1</accession>
<evidence type="ECO:0000313" key="3">
    <source>
        <dbReference type="Proteomes" id="UP000273326"/>
    </source>
</evidence>
<sequence>MEIGIVILNYLNWQDTVECINSLENQTYKDYQVIVVDNSSTNESFKELYKRYGKENDIHLLQSEENLGFAKGNNIGILYCKDILDLKNILVINNDVIFTEPTYIEHLANYEIGNSVGVIGTKIIGSDGKNQNPSAQFRPSARAVLRELSFPLIRKYHLSWILKIGSFFKKNIVGQKQTHKVQEETSHTSNSKKQFALHGSALYLTQNYLSKINGFYPDTFLYYEEEILALVCHKLHLQMVYTDEIEIYHKEDQSSKLSFNNEEGIKYEMGRKSVRVGLKVSLMSINKIKAKTNHYPYNFKMKKNDIEKEYHLQS</sequence>
<dbReference type="Pfam" id="PF00535">
    <property type="entry name" value="Glycos_transf_2"/>
    <property type="match status" value="1"/>
</dbReference>
<dbReference type="Proteomes" id="UP000273326">
    <property type="component" value="Chromosome"/>
</dbReference>
<protein>
    <submittedName>
        <fullName evidence="2">Glycosyltransferase</fullName>
    </submittedName>
</protein>
<dbReference type="AlphaFoldDB" id="A0A3Q9BLA1"/>
<feature type="domain" description="Glycosyltransferase 2-like" evidence="1">
    <location>
        <begin position="5"/>
        <end position="143"/>
    </location>
</feature>
<dbReference type="KEGG" id="jeh:EJN90_09945"/>
<dbReference type="InterPro" id="IPR029044">
    <property type="entry name" value="Nucleotide-diphossugar_trans"/>
</dbReference>
<dbReference type="InterPro" id="IPR001173">
    <property type="entry name" value="Glyco_trans_2-like"/>
</dbReference>
<name>A0A3Q9BLA1_9LACT</name>
<dbReference type="GO" id="GO:0016740">
    <property type="term" value="F:transferase activity"/>
    <property type="evidence" value="ECO:0007669"/>
    <property type="project" value="UniProtKB-KW"/>
</dbReference>
<reference evidence="3" key="1">
    <citation type="submission" date="2018-12" db="EMBL/GenBank/DDBJ databases">
        <title>Complete genome sequencing of Jeotgalibaca sp. H21T32.</title>
        <authorList>
            <person name="Bae J.-W."/>
            <person name="Lee S.-Y."/>
        </authorList>
    </citation>
    <scope>NUCLEOTIDE SEQUENCE [LARGE SCALE GENOMIC DNA]</scope>
    <source>
        <strain evidence="3">H21T32</strain>
    </source>
</reference>
<dbReference type="RefSeq" id="WP_126110823.1">
    <property type="nucleotide sequence ID" value="NZ_CP034465.1"/>
</dbReference>
<evidence type="ECO:0000313" key="2">
    <source>
        <dbReference type="EMBL" id="AZP04934.1"/>
    </source>
</evidence>
<keyword evidence="2" id="KW-0808">Transferase</keyword>
<proteinExistence type="predicted"/>
<dbReference type="PANTHER" id="PTHR43179:SF10">
    <property type="entry name" value="GLYCOSYL TRANSFERASE"/>
    <property type="match status" value="1"/>
</dbReference>
<dbReference type="EMBL" id="CP034465">
    <property type="protein sequence ID" value="AZP04934.1"/>
    <property type="molecule type" value="Genomic_DNA"/>
</dbReference>
<organism evidence="2 3">
    <name type="scientific">Jeotgalibaca ciconiae</name>
    <dbReference type="NCBI Taxonomy" id="2496265"/>
    <lineage>
        <taxon>Bacteria</taxon>
        <taxon>Bacillati</taxon>
        <taxon>Bacillota</taxon>
        <taxon>Bacilli</taxon>
        <taxon>Lactobacillales</taxon>
        <taxon>Carnobacteriaceae</taxon>
        <taxon>Jeotgalibaca</taxon>
    </lineage>
</organism>
<dbReference type="OrthoDB" id="8936324at2"/>
<keyword evidence="3" id="KW-1185">Reference proteome</keyword>
<dbReference type="SUPFAM" id="SSF53448">
    <property type="entry name" value="Nucleotide-diphospho-sugar transferases"/>
    <property type="match status" value="1"/>
</dbReference>